<dbReference type="AlphaFoldDB" id="A0A2S6IIN1"/>
<dbReference type="InterPro" id="IPR019619">
    <property type="entry name" value="DUF2490"/>
</dbReference>
<evidence type="ECO:0000313" key="1">
    <source>
        <dbReference type="EMBL" id="PPK94083.1"/>
    </source>
</evidence>
<dbReference type="Proteomes" id="UP000239002">
    <property type="component" value="Unassembled WGS sequence"/>
</dbReference>
<accession>A0A2S6IIN1</accession>
<dbReference type="EMBL" id="PTJE01000005">
    <property type="protein sequence ID" value="PPK94083.1"/>
    <property type="molecule type" value="Genomic_DNA"/>
</dbReference>
<reference evidence="1 2" key="1">
    <citation type="submission" date="2018-02" db="EMBL/GenBank/DDBJ databases">
        <title>Genomic Encyclopedia of Archaeal and Bacterial Type Strains, Phase II (KMG-II): from individual species to whole genera.</title>
        <authorList>
            <person name="Goeker M."/>
        </authorList>
    </citation>
    <scope>NUCLEOTIDE SEQUENCE [LARGE SCALE GENOMIC DNA]</scope>
    <source>
        <strain evidence="1 2">DSM 16809</strain>
    </source>
</reference>
<comment type="caution">
    <text evidence="1">The sequence shown here is derived from an EMBL/GenBank/DDBJ whole genome shotgun (WGS) entry which is preliminary data.</text>
</comment>
<name>A0A2S6IIN1_9FLAO</name>
<protein>
    <submittedName>
        <fullName evidence="1">Uncharacterized protein DUF2490</fullName>
    </submittedName>
</protein>
<dbReference type="RefSeq" id="WP_104515979.1">
    <property type="nucleotide sequence ID" value="NZ_MQVW01000002.1"/>
</dbReference>
<evidence type="ECO:0000313" key="2">
    <source>
        <dbReference type="Proteomes" id="UP000239002"/>
    </source>
</evidence>
<sequence length="227" mass="26449">MKLSHVILFFILSCFYCQSQIVVSETGLWSQYIYKKAFNEKWAIAGDFQYRTYEVGNDFQQFIARAAISYQPENTAIDFQAGYGYFTGQPFGISDTSTTEHRLHQDLWFSSKVSNRFELKHRLRIEERFIENQDFRSRLRYTLFLNVPLNNKTIVDNTFYVALWNEIFINGQTDTGTGTVEYFDRNWAFAGLGYKLNSALKFQAGYMREVTPGISKGQVVLTVFHSL</sequence>
<proteinExistence type="predicted"/>
<dbReference type="OrthoDB" id="1118734at2"/>
<gene>
    <name evidence="1" type="ORF">LY01_02305</name>
</gene>
<organism evidence="1 2">
    <name type="scientific">Nonlabens xylanidelens</name>
    <dbReference type="NCBI Taxonomy" id="191564"/>
    <lineage>
        <taxon>Bacteria</taxon>
        <taxon>Pseudomonadati</taxon>
        <taxon>Bacteroidota</taxon>
        <taxon>Flavobacteriia</taxon>
        <taxon>Flavobacteriales</taxon>
        <taxon>Flavobacteriaceae</taxon>
        <taxon>Nonlabens</taxon>
    </lineage>
</organism>
<dbReference type="Pfam" id="PF10677">
    <property type="entry name" value="DUF2490"/>
    <property type="match status" value="1"/>
</dbReference>
<keyword evidence="2" id="KW-1185">Reference proteome</keyword>